<evidence type="ECO:0000256" key="5">
    <source>
        <dbReference type="SAM" id="MobiDB-lite"/>
    </source>
</evidence>
<dbReference type="EMBL" id="PZZP01000002">
    <property type="protein sequence ID" value="PTM56504.1"/>
    <property type="molecule type" value="Genomic_DNA"/>
</dbReference>
<keyword evidence="3 6" id="KW-1133">Transmembrane helix</keyword>
<feature type="transmembrane region" description="Helical" evidence="6">
    <location>
        <begin position="66"/>
        <end position="90"/>
    </location>
</feature>
<dbReference type="GO" id="GO:0016020">
    <property type="term" value="C:membrane"/>
    <property type="evidence" value="ECO:0007669"/>
    <property type="project" value="UniProtKB-SubCell"/>
</dbReference>
<gene>
    <name evidence="8" type="ORF">C8J48_2826</name>
</gene>
<accession>A0A2T4Z3P1</accession>
<dbReference type="OrthoDB" id="2004788at2"/>
<dbReference type="RefSeq" id="WP_107727840.1">
    <property type="nucleotide sequence ID" value="NZ_PZZP01000002.1"/>
</dbReference>
<comment type="caution">
    <text evidence="8">The sequence shown here is derived from an EMBL/GenBank/DDBJ whole genome shotgun (WGS) entry which is preliminary data.</text>
</comment>
<evidence type="ECO:0000256" key="4">
    <source>
        <dbReference type="ARBA" id="ARBA00023136"/>
    </source>
</evidence>
<dbReference type="InterPro" id="IPR007829">
    <property type="entry name" value="TM2"/>
</dbReference>
<evidence type="ECO:0000259" key="7">
    <source>
        <dbReference type="Pfam" id="PF05154"/>
    </source>
</evidence>
<dbReference type="InterPro" id="IPR050932">
    <property type="entry name" value="TM2D1-3-like"/>
</dbReference>
<evidence type="ECO:0000256" key="1">
    <source>
        <dbReference type="ARBA" id="ARBA00004141"/>
    </source>
</evidence>
<keyword evidence="4 6" id="KW-0472">Membrane</keyword>
<feature type="domain" description="TM2" evidence="7">
    <location>
        <begin position="25"/>
        <end position="65"/>
    </location>
</feature>
<keyword evidence="2 6" id="KW-0812">Transmembrane</keyword>
<protein>
    <submittedName>
        <fullName evidence="8">TM2 domain-containing protein</fullName>
    </submittedName>
</protein>
<reference evidence="8 9" key="1">
    <citation type="submission" date="2018-04" db="EMBL/GenBank/DDBJ databases">
        <title>Genomic Encyclopedia of Archaeal and Bacterial Type Strains, Phase II (KMG-II): from individual species to whole genera.</title>
        <authorList>
            <person name="Goeker M."/>
        </authorList>
    </citation>
    <scope>NUCLEOTIDE SEQUENCE [LARGE SCALE GENOMIC DNA]</scope>
    <source>
        <strain evidence="8 9">DSM 45169</strain>
    </source>
</reference>
<evidence type="ECO:0000256" key="2">
    <source>
        <dbReference type="ARBA" id="ARBA00022692"/>
    </source>
</evidence>
<sequence>MTKQKRKEPPASGREAATAEQGKKERIVTAYLLWLLLGVFGAHRFYLGRWKTGMAMTFGGMVVWTAAVVFSLLSISPFYVVSPMLVWWLLDGYLLSRWLNGSE</sequence>
<comment type="subcellular location">
    <subcellularLocation>
        <location evidence="1">Membrane</location>
        <topology evidence="1">Multi-pass membrane protein</topology>
    </subcellularLocation>
</comment>
<feature type="region of interest" description="Disordered" evidence="5">
    <location>
        <begin position="1"/>
        <end position="22"/>
    </location>
</feature>
<evidence type="ECO:0000256" key="6">
    <source>
        <dbReference type="SAM" id="Phobius"/>
    </source>
</evidence>
<proteinExistence type="predicted"/>
<feature type="transmembrane region" description="Helical" evidence="6">
    <location>
        <begin position="28"/>
        <end position="46"/>
    </location>
</feature>
<evidence type="ECO:0000313" key="8">
    <source>
        <dbReference type="EMBL" id="PTM56504.1"/>
    </source>
</evidence>
<evidence type="ECO:0000256" key="3">
    <source>
        <dbReference type="ARBA" id="ARBA00022989"/>
    </source>
</evidence>
<dbReference type="PANTHER" id="PTHR21016:SF25">
    <property type="entry name" value="TM2 DOMAIN-CONTAINING PROTEIN DDB_G0277895-RELATED"/>
    <property type="match status" value="1"/>
</dbReference>
<name>A0A2T4Z3P1_9BACL</name>
<dbReference type="PANTHER" id="PTHR21016">
    <property type="entry name" value="BETA-AMYLOID BINDING PROTEIN-RELATED"/>
    <property type="match status" value="1"/>
</dbReference>
<organism evidence="8 9">
    <name type="scientific">Desmospora activa DSM 45169</name>
    <dbReference type="NCBI Taxonomy" id="1121389"/>
    <lineage>
        <taxon>Bacteria</taxon>
        <taxon>Bacillati</taxon>
        <taxon>Bacillota</taxon>
        <taxon>Bacilli</taxon>
        <taxon>Bacillales</taxon>
        <taxon>Thermoactinomycetaceae</taxon>
        <taxon>Desmospora</taxon>
    </lineage>
</organism>
<keyword evidence="9" id="KW-1185">Reference proteome</keyword>
<evidence type="ECO:0000313" key="9">
    <source>
        <dbReference type="Proteomes" id="UP000241639"/>
    </source>
</evidence>
<dbReference type="Proteomes" id="UP000241639">
    <property type="component" value="Unassembled WGS sequence"/>
</dbReference>
<dbReference type="AlphaFoldDB" id="A0A2T4Z3P1"/>
<dbReference type="Pfam" id="PF05154">
    <property type="entry name" value="TM2"/>
    <property type="match status" value="1"/>
</dbReference>